<dbReference type="SMART" id="SM00018">
    <property type="entry name" value="PD"/>
    <property type="match status" value="1"/>
</dbReference>
<evidence type="ECO:0000256" key="7">
    <source>
        <dbReference type="ARBA" id="ARBA00022729"/>
    </source>
</evidence>
<dbReference type="Gene3D" id="2.60.40.4100">
    <property type="entry name" value="Zona pellucida, ZP-C domain"/>
    <property type="match status" value="1"/>
</dbReference>
<organism evidence="22 23">
    <name type="scientific">Chrysemys picta bellii</name>
    <name type="common">Western painted turtle</name>
    <name type="synonym">Emys bellii</name>
    <dbReference type="NCBI Taxonomy" id="8478"/>
    <lineage>
        <taxon>Eukaryota</taxon>
        <taxon>Metazoa</taxon>
        <taxon>Chordata</taxon>
        <taxon>Craniata</taxon>
        <taxon>Vertebrata</taxon>
        <taxon>Euteleostomi</taxon>
        <taxon>Archelosauria</taxon>
        <taxon>Testudinata</taxon>
        <taxon>Testudines</taxon>
        <taxon>Cryptodira</taxon>
        <taxon>Durocryptodira</taxon>
        <taxon>Testudinoidea</taxon>
        <taxon>Emydidae</taxon>
        <taxon>Chrysemys</taxon>
    </lineage>
</organism>
<dbReference type="InterPro" id="IPR048290">
    <property type="entry name" value="ZP_chr"/>
</dbReference>
<feature type="domain" description="ZP" evidence="20">
    <location>
        <begin position="218"/>
        <end position="490"/>
    </location>
</feature>
<keyword evidence="10 18" id="KW-1015">Disulfide bond</keyword>
<evidence type="ECO:0000256" key="9">
    <source>
        <dbReference type="ARBA" id="ARBA00023136"/>
    </source>
</evidence>
<accession>A0A8C3P3T2</accession>
<dbReference type="SUPFAM" id="SSF57492">
    <property type="entry name" value="Trefoil"/>
    <property type="match status" value="1"/>
</dbReference>
<evidence type="ECO:0000256" key="19">
    <source>
        <dbReference type="SAM" id="SignalP"/>
    </source>
</evidence>
<dbReference type="PRINTS" id="PR00023">
    <property type="entry name" value="ZPELLUCIDA"/>
</dbReference>
<evidence type="ECO:0000256" key="11">
    <source>
        <dbReference type="ARBA" id="ARBA00023180"/>
    </source>
</evidence>
<evidence type="ECO:0000256" key="10">
    <source>
        <dbReference type="ARBA" id="ARBA00023157"/>
    </source>
</evidence>
<dbReference type="GO" id="GO:0035805">
    <property type="term" value="C:egg coat"/>
    <property type="evidence" value="ECO:0007669"/>
    <property type="project" value="UniProtKB-SubCell"/>
</dbReference>
<dbReference type="Gene3D" id="2.60.40.3210">
    <property type="entry name" value="Zona pellucida, ZP-N domain"/>
    <property type="match status" value="1"/>
</dbReference>
<evidence type="ECO:0000256" key="6">
    <source>
        <dbReference type="ARBA" id="ARBA00022692"/>
    </source>
</evidence>
<keyword evidence="2" id="KW-1003">Cell membrane</keyword>
<evidence type="ECO:0000313" key="23">
    <source>
        <dbReference type="Proteomes" id="UP000694380"/>
    </source>
</evidence>
<dbReference type="InterPro" id="IPR051148">
    <property type="entry name" value="Zona_Pellucida_Domain_gp"/>
</dbReference>
<dbReference type="InterPro" id="IPR044913">
    <property type="entry name" value="P_trefoil_dom_sf"/>
</dbReference>
<dbReference type="Proteomes" id="UP000694380">
    <property type="component" value="Unplaced"/>
</dbReference>
<proteinExistence type="predicted"/>
<dbReference type="PROSITE" id="PS00682">
    <property type="entry name" value="ZP_1"/>
    <property type="match status" value="1"/>
</dbReference>
<name>A0A8C3P3T2_CHRPI</name>
<dbReference type="GO" id="GO:0007339">
    <property type="term" value="P:binding of sperm to zona pellucida"/>
    <property type="evidence" value="ECO:0007669"/>
    <property type="project" value="TreeGrafter"/>
</dbReference>
<evidence type="ECO:0000313" key="22">
    <source>
        <dbReference type="Ensembl" id="ENSCPBP00000016816.1"/>
    </source>
</evidence>
<keyword evidence="8" id="KW-1133">Transmembrane helix</keyword>
<comment type="subcellular location">
    <subcellularLocation>
        <location evidence="1">Cell membrane</location>
        <topology evidence="1">Single-pass type I membrane protein</topology>
    </subcellularLocation>
    <subcellularLocation>
        <location evidence="13">Zona pellucida</location>
    </subcellularLocation>
</comment>
<evidence type="ECO:0000256" key="2">
    <source>
        <dbReference type="ARBA" id="ARBA00022475"/>
    </source>
</evidence>
<evidence type="ECO:0000256" key="4">
    <source>
        <dbReference type="ARBA" id="ARBA00022530"/>
    </source>
</evidence>
<dbReference type="Pfam" id="PF23344">
    <property type="entry name" value="ZP-N"/>
    <property type="match status" value="1"/>
</dbReference>
<dbReference type="AlphaFoldDB" id="A0A8C3P3T2"/>
<feature type="signal peptide" evidence="19">
    <location>
        <begin position="1"/>
        <end position="18"/>
    </location>
</feature>
<dbReference type="InterPro" id="IPR042235">
    <property type="entry name" value="ZP-C_dom"/>
</dbReference>
<evidence type="ECO:0000256" key="12">
    <source>
        <dbReference type="ARBA" id="ARBA00023279"/>
    </source>
</evidence>
<evidence type="ECO:0000256" key="1">
    <source>
        <dbReference type="ARBA" id="ARBA00004251"/>
    </source>
</evidence>
<dbReference type="InterPro" id="IPR000519">
    <property type="entry name" value="P_trefoil_dom"/>
</dbReference>
<dbReference type="GO" id="GO:0035804">
    <property type="term" value="F:structural constituent of egg coat"/>
    <property type="evidence" value="ECO:0007669"/>
    <property type="project" value="TreeGrafter"/>
</dbReference>
<evidence type="ECO:0000256" key="18">
    <source>
        <dbReference type="PROSITE-ProRule" id="PRU00779"/>
    </source>
</evidence>
<dbReference type="InterPro" id="IPR055355">
    <property type="entry name" value="ZP-C"/>
</dbReference>
<dbReference type="InterPro" id="IPR054554">
    <property type="entry name" value="ZP1/4_Ig-like"/>
</dbReference>
<dbReference type="GeneTree" id="ENSGT00940000161188"/>
<dbReference type="Pfam" id="PF00100">
    <property type="entry name" value="Zona_pellucida"/>
    <property type="match status" value="1"/>
</dbReference>
<dbReference type="PANTHER" id="PTHR23343:SF31">
    <property type="entry name" value="ZONA PELLUCIDA SPERM-BINDING PROTEIN 4"/>
    <property type="match status" value="1"/>
</dbReference>
<evidence type="ECO:0000259" key="20">
    <source>
        <dbReference type="PROSITE" id="PS51034"/>
    </source>
</evidence>
<keyword evidence="7 19" id="KW-0732">Signal</keyword>
<dbReference type="PANTHER" id="PTHR23343">
    <property type="entry name" value="ZONA PELLUCIDA SPERM-BINDING PROTEIN"/>
    <property type="match status" value="1"/>
</dbReference>
<evidence type="ECO:0000256" key="15">
    <source>
        <dbReference type="ARBA" id="ARBA00040238"/>
    </source>
</evidence>
<keyword evidence="9" id="KW-0472">Membrane</keyword>
<dbReference type="Gene3D" id="4.10.110.10">
    <property type="entry name" value="Spasmolytic Protein, domain 1"/>
    <property type="match status" value="1"/>
</dbReference>
<keyword evidence="11" id="KW-0325">Glycoprotein</keyword>
<evidence type="ECO:0000256" key="5">
    <source>
        <dbReference type="ARBA" id="ARBA00022685"/>
    </source>
</evidence>
<keyword evidence="6" id="KW-0812">Transmembrane</keyword>
<reference evidence="22" key="1">
    <citation type="submission" date="2025-08" db="UniProtKB">
        <authorList>
            <consortium name="Ensembl"/>
        </authorList>
    </citation>
    <scope>IDENTIFICATION</scope>
</reference>
<comment type="caution">
    <text evidence="18">Lacks conserved residue(s) required for the propagation of feature annotation.</text>
</comment>
<evidence type="ECO:0000256" key="16">
    <source>
        <dbReference type="ARBA" id="ARBA00042273"/>
    </source>
</evidence>
<dbReference type="InterPro" id="IPR001507">
    <property type="entry name" value="ZP_dom"/>
</dbReference>
<dbReference type="SMART" id="SM00241">
    <property type="entry name" value="ZP"/>
    <property type="match status" value="1"/>
</dbReference>
<evidence type="ECO:0000256" key="17">
    <source>
        <dbReference type="ARBA" id="ARBA00042573"/>
    </source>
</evidence>
<keyword evidence="5" id="KW-0165">Cleavage on pair of basic residues</keyword>
<keyword evidence="23" id="KW-1185">Reference proteome</keyword>
<keyword evidence="4" id="KW-0272">Extracellular matrix</keyword>
<dbReference type="Ensembl" id="ENSCPBT00000019885.1">
    <property type="protein sequence ID" value="ENSCPBP00000016816.1"/>
    <property type="gene ID" value="ENSCPBG00000012371.1"/>
</dbReference>
<keyword evidence="3" id="KW-0964">Secreted</keyword>
<protein>
    <recommendedName>
        <fullName evidence="15">Zona pellucida sperm-binding protein 4</fullName>
    </recommendedName>
    <alternativeName>
        <fullName evidence="17">Zona pellucida glycoprotein 4</fullName>
    </alternativeName>
    <alternativeName>
        <fullName evidence="16">Zona pellucida protein B</fullName>
    </alternativeName>
</protein>
<dbReference type="InterPro" id="IPR055356">
    <property type="entry name" value="ZP-N"/>
</dbReference>
<evidence type="ECO:0000256" key="14">
    <source>
        <dbReference type="ARBA" id="ARBA00037545"/>
    </source>
</evidence>
<feature type="chain" id="PRO_5034606281" description="Zona pellucida sperm-binding protein 4" evidence="19">
    <location>
        <begin position="19"/>
        <end position="528"/>
    </location>
</feature>
<dbReference type="GO" id="GO:0032190">
    <property type="term" value="F:acrosin binding"/>
    <property type="evidence" value="ECO:0007669"/>
    <property type="project" value="TreeGrafter"/>
</dbReference>
<keyword evidence="12" id="KW-0278">Fertilization</keyword>
<sequence>MMFCLFFSLFFLSGGAQGGFRNGGALWDISWLTCGQRSLVFSLLPNQTEVAPLVLRGRPQALQSNPACGTRVEQHANGSMVVEAFYTGCYVNERVSQDFGEPPLPRSRLSSGQEAHMASAPGSLLGAFSICPSVRFPQRVCPGGALGKEGCLSKHPSLPLSLARDAPSPSVCSAVQASARLPCAAPPTTQGDCEELGCCYQPGDRLTPCYYGDKVTAQCTPDGQFSVAISRDVTVPPLDLSSVHLVSAHGSRCAPVSRNEAFVVYRFPLSACGTTVQVKEDQRVYENELVADRQVLTSRSGSITRDSTFRLTIRCSYSAEDFLPVNVVVSTLPPPPPAVGQGPLALEMRLATDEHYGTYYADREYPVVKFLRDPVHVEVRILQRTDPSLALVLHQCWATPSTNPLQQPEWPILVEGCPYEGDNYQTQLVPVSEASGLQFPSHHQRFIVSTFTFVDTTSQRALSGPVYFHCSASACMPSGLERCVVQCPTSLQGRSKSVPSWHLPLGPLRPVESQTLGPFPFCPLHPFP</sequence>
<dbReference type="Pfam" id="PF22821">
    <property type="entry name" value="ZP1_ZP4_Ig-like"/>
    <property type="match status" value="1"/>
</dbReference>
<comment type="function">
    <text evidence="14">Component of the zona pellucida, an extracellular matrix surrounding oocytes which mediates sperm binding, induction of the acrosome reaction and prevents post-fertilization polyspermy. The zona pellucida is composed of 3 to 4 glycoproteins, ZP1, ZP2, ZP3, and ZP4. ZP4 may act as a sperm receptor.</text>
</comment>
<dbReference type="GO" id="GO:0060468">
    <property type="term" value="P:prevention of polyspermy"/>
    <property type="evidence" value="ECO:0007669"/>
    <property type="project" value="TreeGrafter"/>
</dbReference>
<reference evidence="22" key="2">
    <citation type="submission" date="2025-09" db="UniProtKB">
        <authorList>
            <consortium name="Ensembl"/>
        </authorList>
    </citation>
    <scope>IDENTIFICATION</scope>
</reference>
<feature type="domain" description="P-type" evidence="21">
    <location>
        <begin position="170"/>
        <end position="213"/>
    </location>
</feature>
<dbReference type="CDD" id="cd00111">
    <property type="entry name" value="Trefoil"/>
    <property type="match status" value="1"/>
</dbReference>
<evidence type="ECO:0000256" key="13">
    <source>
        <dbReference type="ARBA" id="ARBA00024183"/>
    </source>
</evidence>
<evidence type="ECO:0000256" key="8">
    <source>
        <dbReference type="ARBA" id="ARBA00022989"/>
    </source>
</evidence>
<evidence type="ECO:0000256" key="3">
    <source>
        <dbReference type="ARBA" id="ARBA00022525"/>
    </source>
</evidence>
<dbReference type="PROSITE" id="PS51034">
    <property type="entry name" value="ZP_2"/>
    <property type="match status" value="1"/>
</dbReference>
<dbReference type="Pfam" id="PF00088">
    <property type="entry name" value="Trefoil"/>
    <property type="match status" value="1"/>
</dbReference>
<dbReference type="PROSITE" id="PS51448">
    <property type="entry name" value="P_TREFOIL_2"/>
    <property type="match status" value="1"/>
</dbReference>
<dbReference type="InterPro" id="IPR017977">
    <property type="entry name" value="ZP_dom_CS"/>
</dbReference>
<dbReference type="GO" id="GO:0005886">
    <property type="term" value="C:plasma membrane"/>
    <property type="evidence" value="ECO:0007669"/>
    <property type="project" value="UniProtKB-SubCell"/>
</dbReference>
<feature type="disulfide bond" evidence="18">
    <location>
        <begin position="183"/>
        <end position="198"/>
    </location>
</feature>
<evidence type="ECO:0000259" key="21">
    <source>
        <dbReference type="PROSITE" id="PS51448"/>
    </source>
</evidence>